<dbReference type="AlphaFoldDB" id="A0A915ADN3"/>
<organism evidence="1 2">
    <name type="scientific">Parascaris univalens</name>
    <name type="common">Nematode worm</name>
    <dbReference type="NCBI Taxonomy" id="6257"/>
    <lineage>
        <taxon>Eukaryota</taxon>
        <taxon>Metazoa</taxon>
        <taxon>Ecdysozoa</taxon>
        <taxon>Nematoda</taxon>
        <taxon>Chromadorea</taxon>
        <taxon>Rhabditida</taxon>
        <taxon>Spirurina</taxon>
        <taxon>Ascaridomorpha</taxon>
        <taxon>Ascaridoidea</taxon>
        <taxon>Ascarididae</taxon>
        <taxon>Parascaris</taxon>
    </lineage>
</organism>
<reference evidence="2" key="1">
    <citation type="submission" date="2022-11" db="UniProtKB">
        <authorList>
            <consortium name="WormBaseParasite"/>
        </authorList>
    </citation>
    <scope>IDENTIFICATION</scope>
</reference>
<evidence type="ECO:0000313" key="1">
    <source>
        <dbReference type="Proteomes" id="UP000887569"/>
    </source>
</evidence>
<dbReference type="Proteomes" id="UP000887569">
    <property type="component" value="Unplaced"/>
</dbReference>
<keyword evidence="1" id="KW-1185">Reference proteome</keyword>
<proteinExistence type="predicted"/>
<dbReference type="WBParaSite" id="PgR003_g201_t01">
    <property type="protein sequence ID" value="PgR003_g201_t01"/>
    <property type="gene ID" value="PgR003_g201"/>
</dbReference>
<sequence>MRSLIDLCALVRSRREPYASGAPVRLYDFGSTHVWKLSRSPANRFYLACAPAYRWQYTVTSSCSPPKLGPIYVTPASHNRHKNGGQRLVTQGKGHKISTSLSWGTTLQLFDSVKSLKKQLLHAEMFSF</sequence>
<protein>
    <submittedName>
        <fullName evidence="2">Uncharacterized protein</fullName>
    </submittedName>
</protein>
<evidence type="ECO:0000313" key="2">
    <source>
        <dbReference type="WBParaSite" id="PgR003_g201_t01"/>
    </source>
</evidence>
<name>A0A915ADN3_PARUN</name>
<accession>A0A915ADN3</accession>